<proteinExistence type="predicted"/>
<organism evidence="2">
    <name type="scientific">uncultured Arthrobacter sp</name>
    <dbReference type="NCBI Taxonomy" id="114050"/>
    <lineage>
        <taxon>Bacteria</taxon>
        <taxon>Bacillati</taxon>
        <taxon>Actinomycetota</taxon>
        <taxon>Actinomycetes</taxon>
        <taxon>Micrococcales</taxon>
        <taxon>Micrococcaceae</taxon>
        <taxon>Arthrobacter</taxon>
        <taxon>environmental samples</taxon>
    </lineage>
</organism>
<name>A0A6J4ICE5_9MICC</name>
<protein>
    <submittedName>
        <fullName evidence="2">Uncharacterized protein</fullName>
    </submittedName>
</protein>
<feature type="non-terminal residue" evidence="2">
    <location>
        <position position="1"/>
    </location>
</feature>
<dbReference type="AlphaFoldDB" id="A0A6J4ICE5"/>
<sequence>GRPAVPAAGRMGTTARRSHRLLRPTTPSDLSSGGSCPSTHERRL</sequence>
<feature type="region of interest" description="Disordered" evidence="1">
    <location>
        <begin position="1"/>
        <end position="44"/>
    </location>
</feature>
<feature type="compositionally biased region" description="Polar residues" evidence="1">
    <location>
        <begin position="25"/>
        <end position="38"/>
    </location>
</feature>
<feature type="non-terminal residue" evidence="2">
    <location>
        <position position="44"/>
    </location>
</feature>
<evidence type="ECO:0000256" key="1">
    <source>
        <dbReference type="SAM" id="MobiDB-lite"/>
    </source>
</evidence>
<dbReference type="EMBL" id="CADCTE010000109">
    <property type="protein sequence ID" value="CAA9246522.1"/>
    <property type="molecule type" value="Genomic_DNA"/>
</dbReference>
<reference evidence="2" key="1">
    <citation type="submission" date="2020-02" db="EMBL/GenBank/DDBJ databases">
        <authorList>
            <person name="Meier V. D."/>
        </authorList>
    </citation>
    <scope>NUCLEOTIDE SEQUENCE</scope>
    <source>
        <strain evidence="2">AVDCRST_MAG83</strain>
    </source>
</reference>
<evidence type="ECO:0000313" key="2">
    <source>
        <dbReference type="EMBL" id="CAA9246522.1"/>
    </source>
</evidence>
<gene>
    <name evidence="2" type="ORF">AVDCRST_MAG83-1927</name>
</gene>
<accession>A0A6J4ICE5</accession>